<keyword evidence="2" id="KW-0472">Membrane</keyword>
<dbReference type="Pfam" id="PF12785">
    <property type="entry name" value="VESA1_N"/>
    <property type="match status" value="2"/>
</dbReference>
<evidence type="ECO:0000256" key="1">
    <source>
        <dbReference type="SAM" id="MobiDB-lite"/>
    </source>
</evidence>
<evidence type="ECO:0000313" key="3">
    <source>
        <dbReference type="EMBL" id="GIX62506.1"/>
    </source>
</evidence>
<organism evidence="3 4">
    <name type="scientific">Babesia caballi</name>
    <dbReference type="NCBI Taxonomy" id="5871"/>
    <lineage>
        <taxon>Eukaryota</taxon>
        <taxon>Sar</taxon>
        <taxon>Alveolata</taxon>
        <taxon>Apicomplexa</taxon>
        <taxon>Aconoidasida</taxon>
        <taxon>Piroplasmida</taxon>
        <taxon>Babesiidae</taxon>
        <taxon>Babesia</taxon>
    </lineage>
</organism>
<gene>
    <name evidence="3" type="ORF">BcabD6B2_19410</name>
</gene>
<accession>A0AAV4LQT3</accession>
<dbReference type="EMBL" id="BPLF01000002">
    <property type="protein sequence ID" value="GIX62506.1"/>
    <property type="molecule type" value="Genomic_DNA"/>
</dbReference>
<dbReference type="InterPro" id="IPR024751">
    <property type="entry name" value="VESA1"/>
</dbReference>
<keyword evidence="2" id="KW-0812">Transmembrane</keyword>
<keyword evidence="2" id="KW-1133">Transmembrane helix</keyword>
<comment type="caution">
    <text evidence="3">The sequence shown here is derived from an EMBL/GenBank/DDBJ whole genome shotgun (WGS) entry which is preliminary data.</text>
</comment>
<dbReference type="RefSeq" id="XP_067714575.1">
    <property type="nucleotide sequence ID" value="XM_067858474.1"/>
</dbReference>
<evidence type="ECO:0000313" key="4">
    <source>
        <dbReference type="Proteomes" id="UP001497744"/>
    </source>
</evidence>
<feature type="region of interest" description="Disordered" evidence="1">
    <location>
        <begin position="665"/>
        <end position="684"/>
    </location>
</feature>
<reference evidence="3 4" key="1">
    <citation type="submission" date="2021-06" db="EMBL/GenBank/DDBJ databases">
        <title>Genome sequence of Babesia caballi.</title>
        <authorList>
            <person name="Yamagishi J."/>
            <person name="Kidaka T."/>
            <person name="Ochi A."/>
        </authorList>
    </citation>
    <scope>NUCLEOTIDE SEQUENCE [LARGE SCALE GENOMIC DNA]</scope>
    <source>
        <strain evidence="3">USDA-D6B2</strain>
    </source>
</reference>
<name>A0AAV4LQT3_BABCB</name>
<keyword evidence="4" id="KW-1185">Reference proteome</keyword>
<dbReference type="Proteomes" id="UP001497744">
    <property type="component" value="Unassembled WGS sequence"/>
</dbReference>
<sequence>MAPPPSSTLGHTSASLVRLTRGELWFLRRRYNVLNLFPDTPHPPLSSSLSDCPSNLKEAIDWILRVTGKDGQSGVGGGNETKLAEAVVGLRDFKTAIGKAIEDVKNNADGLNVTNVPEALKKLNNQNGLGSIIGELSDGLGSFIGYESNGTINGKGIGNSKNYTASAAYKKDSADWSKVEDTKDKEKCAKIFLGTIPLIMSGLSYMYWRCSAQGKWNTLKLDGSDVGKRGVDKVDFQWFMMNQGFHHIYLDGNKNGSEIVGTPFQKLKDFSTVKNKSSYYEFFAELHSKPPENLNSQDKALTKLYYAAKCYFQFCHMKKASQITRSPSTIRDMLYFLAALPYSPSYTSLETHIETVLRKELQVADSSLRSRSNTITKDNLKDYLTTASCIFSAAVLGTIQKSANGSEDPFLHELFSNGRGLTYPLSGHTLFSTLSSYTYALQFQLSFLYGMCSESGINCDWVNCRFGKDFYPKSADATVPSHICMAYKCTDPLTNCQHKKNHNNSSGCLHNDRNGKGCGDLQNNQSPLQAFLTDNLQGFSLSRSFPSAHMTQHPPGSRCHVKMGFTVDTLRSIRGTGNNINYALYFLCSDATSPLLQLCEKLGCLTKRTPRTLGDLFGFFYHLSGQVFPSGRVEPKGPWMAELPEHTPFSYAVHNKTEVLEKFVGSSQTHSNSHETSDLKSLSNSGCKQPSQTCGPYLAPLTLSNGATFGKSAPYASTYLSWMVYLTDDLETGFQELLHEFKNIDCSKSGCRGKAGGKKCDSPHPPGTHGTNSECQCDSVVHCGGVLPVLYRHGFQFHSPYSLSGGRLGTDNSKRSCDKFHSQLSNVLAESAPLTKLLESIDDFLYLFRFYFFYNQSAFWTIYVCIILYTFFFLLDTLRVRSHLHFPSSHGIPPIGLLTTGKAPALTKFTKLTYFTTELT</sequence>
<proteinExistence type="predicted"/>
<dbReference type="AlphaFoldDB" id="A0AAV4LQT3"/>
<protein>
    <submittedName>
        <fullName evidence="3">Variant erythrocyte surface antigen-1 family protein</fullName>
    </submittedName>
</protein>
<feature type="transmembrane region" description="Helical" evidence="2">
    <location>
        <begin position="857"/>
        <end position="875"/>
    </location>
</feature>
<evidence type="ECO:0000256" key="2">
    <source>
        <dbReference type="SAM" id="Phobius"/>
    </source>
</evidence>
<dbReference type="GeneID" id="94193987"/>